<dbReference type="EnsemblPlants" id="TraesCSU02G180400.1">
    <property type="protein sequence ID" value="TraesCSU02G180400.1"/>
    <property type="gene ID" value="TraesCSU02G180400"/>
</dbReference>
<evidence type="ECO:0000313" key="2">
    <source>
        <dbReference type="EnsemblPlants" id="TraesCSU02G192900.1"/>
    </source>
</evidence>
<dbReference type="InterPro" id="IPR036047">
    <property type="entry name" value="F-box-like_dom_sf"/>
</dbReference>
<dbReference type="Gramene" id="TraesCSU02G180400.1">
    <property type="protein sequence ID" value="TraesCSU02G180400.1"/>
    <property type="gene ID" value="TraesCSU02G180400"/>
</dbReference>
<dbReference type="EnsemblPlants" id="TraesCSU02G192900.1">
    <property type="protein sequence ID" value="TraesCSU02G192900.1"/>
    <property type="gene ID" value="TraesCSU02G192900"/>
</dbReference>
<evidence type="ECO:0008006" key="4">
    <source>
        <dbReference type="Google" id="ProtNLM"/>
    </source>
</evidence>
<protein>
    <recommendedName>
        <fullName evidence="4">F-box domain-containing protein</fullName>
    </recommendedName>
</protein>
<feature type="compositionally biased region" description="Basic residues" evidence="1">
    <location>
        <begin position="26"/>
        <end position="36"/>
    </location>
</feature>
<evidence type="ECO:0000256" key="1">
    <source>
        <dbReference type="SAM" id="MobiDB-lite"/>
    </source>
</evidence>
<keyword evidence="3" id="KW-1185">Reference proteome</keyword>
<dbReference type="SUPFAM" id="SSF81383">
    <property type="entry name" value="F-box domain"/>
    <property type="match status" value="1"/>
</dbReference>
<feature type="compositionally biased region" description="Basic residues" evidence="1">
    <location>
        <begin position="1"/>
        <end position="10"/>
    </location>
</feature>
<dbReference type="PANTHER" id="PTHR32133:SF266">
    <property type="entry name" value="F-BOX DOMAIN-CONTAINING PROTEIN"/>
    <property type="match status" value="1"/>
</dbReference>
<feature type="region of interest" description="Disordered" evidence="1">
    <location>
        <begin position="292"/>
        <end position="335"/>
    </location>
</feature>
<dbReference type="PANTHER" id="PTHR32133">
    <property type="entry name" value="OS07G0120400 PROTEIN"/>
    <property type="match status" value="1"/>
</dbReference>
<dbReference type="Gramene" id="TraesCSU02G192900.1">
    <property type="protein sequence ID" value="TraesCSU02G192900.1"/>
    <property type="gene ID" value="TraesCSU02G192900"/>
</dbReference>
<organism evidence="2">
    <name type="scientific">Triticum aestivum</name>
    <name type="common">Wheat</name>
    <dbReference type="NCBI Taxonomy" id="4565"/>
    <lineage>
        <taxon>Eukaryota</taxon>
        <taxon>Viridiplantae</taxon>
        <taxon>Streptophyta</taxon>
        <taxon>Embryophyta</taxon>
        <taxon>Tracheophyta</taxon>
        <taxon>Spermatophyta</taxon>
        <taxon>Magnoliopsida</taxon>
        <taxon>Liliopsida</taxon>
        <taxon>Poales</taxon>
        <taxon>Poaceae</taxon>
        <taxon>BOP clade</taxon>
        <taxon>Pooideae</taxon>
        <taxon>Triticodae</taxon>
        <taxon>Triticeae</taxon>
        <taxon>Triticinae</taxon>
        <taxon>Triticum</taxon>
    </lineage>
</organism>
<proteinExistence type="predicted"/>
<reference evidence="2" key="2">
    <citation type="submission" date="2018-10" db="UniProtKB">
        <authorList>
            <consortium name="EnsemblPlants"/>
        </authorList>
    </citation>
    <scope>IDENTIFICATION</scope>
</reference>
<dbReference type="Proteomes" id="UP000019116">
    <property type="component" value="Chromosome Un"/>
</dbReference>
<dbReference type="OMA" id="YACDYSS"/>
<dbReference type="AlphaFoldDB" id="A0A077RU05"/>
<accession>A0A077RU05</accession>
<reference evidence="2" key="1">
    <citation type="submission" date="2018-08" db="EMBL/GenBank/DDBJ databases">
        <authorList>
            <person name="Rossello M."/>
        </authorList>
    </citation>
    <scope>NUCLEOTIDE SEQUENCE [LARGE SCALE GENOMIC DNA]</scope>
    <source>
        <strain evidence="2">cv. Chinese Spring</strain>
    </source>
</reference>
<name>A0A077RU05_WHEAT</name>
<feature type="compositionally biased region" description="Low complexity" evidence="1">
    <location>
        <begin position="298"/>
        <end position="317"/>
    </location>
</feature>
<dbReference type="Gramene" id="TraesCSU03G0285700.1">
    <property type="protein sequence ID" value="TraesCSU03G0285700.1.CDS"/>
    <property type="gene ID" value="TraesCSU03G0285700"/>
</dbReference>
<sequence length="377" mass="41702">MGPTKRHTTRLHPQIKATEDGVGVVNHRRSSKRRSIRIQASEGSDQVTHASEKGDGMSRRHRGISSEPPASVIEDENFLREILLRLPPDLHSLSCASAVCMRWQDIVVNHKFVRGFYALHRKLPLLGFFPRDERIMFAPVQVPTPNRILPGSFSLNDTTRTPRLARRWIPSTAASSSPTGSSLTVGSYKHPCACDYSSETDTWGNIISTEAPDDTPFGVCPRTLIGNALYWSAKHKGDSIPQFDLGMQNLAIIKGPPGMNMDDFDNFHIIHAKDGIVGLVALSHLEHQMWERKVDSQGGPTAAPAGGRRRGGPTAAPETRRTNGGTGGRQDNPRLFLGRRHVDFNLLSQRWRLFNASTTPSASPYKGTRSRVIELPN</sequence>
<dbReference type="HOGENOM" id="CLU_734491_0_0_1"/>
<feature type="region of interest" description="Disordered" evidence="1">
    <location>
        <begin position="1"/>
        <end position="69"/>
    </location>
</feature>
<evidence type="ECO:0000313" key="3">
    <source>
        <dbReference type="Proteomes" id="UP000019116"/>
    </source>
</evidence>